<evidence type="ECO:0000313" key="2">
    <source>
        <dbReference type="EMBL" id="EJK58677.1"/>
    </source>
</evidence>
<evidence type="ECO:0000256" key="1">
    <source>
        <dbReference type="SAM" id="MobiDB-lite"/>
    </source>
</evidence>
<dbReference type="OrthoDB" id="10664691at2759"/>
<dbReference type="OMA" id="KECDERE"/>
<proteinExistence type="predicted"/>
<protein>
    <submittedName>
        <fullName evidence="2">Uncharacterized protein</fullName>
    </submittedName>
</protein>
<dbReference type="AlphaFoldDB" id="K0SJP4"/>
<feature type="region of interest" description="Disordered" evidence="1">
    <location>
        <begin position="1"/>
        <end position="30"/>
    </location>
</feature>
<accession>K0SJP4</accession>
<keyword evidence="3" id="KW-1185">Reference proteome</keyword>
<dbReference type="eggNOG" id="ENOG502TANN">
    <property type="taxonomic scope" value="Eukaryota"/>
</dbReference>
<evidence type="ECO:0000313" key="3">
    <source>
        <dbReference type="Proteomes" id="UP000266841"/>
    </source>
</evidence>
<gene>
    <name evidence="2" type="ORF">THAOC_21180</name>
</gene>
<dbReference type="EMBL" id="AGNL01024545">
    <property type="protein sequence ID" value="EJK58677.1"/>
    <property type="molecule type" value="Genomic_DNA"/>
</dbReference>
<sequence length="316" mass="35431">MVVEDHTGDESDAEQQQEQQQQAYHNEEEVVLDLSSNDAIKKYQDCFCSEKEEIVEMLHRVTDSEGDKPPEPEYVPSKIPETCLYKSETLQLTSGSSHSVFFVMKNDELTKLNGLTVTLVYRGSFSGGNSVYIPGALSVQLSAYSPSMTQRAVGTVTQVRQNTEDQLGLFVLRHNSEDEDILADSLFEVEITAARQTCFSLQANGTFAGEIRCEAQRDMAELVFTARGLINCHSDLAMLKKQHFLACRKYELHGRLKDSSIEQKEQIESELDSLDLKLDFRDEMRDGGAAVEAEIRSLKNRHVKLAATVSLRYGSS</sequence>
<name>K0SJP4_THAOC</name>
<reference evidence="2 3" key="1">
    <citation type="journal article" date="2012" name="Genome Biol.">
        <title>Genome and low-iron response of an oceanic diatom adapted to chronic iron limitation.</title>
        <authorList>
            <person name="Lommer M."/>
            <person name="Specht M."/>
            <person name="Roy A.S."/>
            <person name="Kraemer L."/>
            <person name="Andreson R."/>
            <person name="Gutowska M.A."/>
            <person name="Wolf J."/>
            <person name="Bergner S.V."/>
            <person name="Schilhabel M.B."/>
            <person name="Klostermeier U.C."/>
            <person name="Beiko R.G."/>
            <person name="Rosenstiel P."/>
            <person name="Hippler M."/>
            <person name="Laroche J."/>
        </authorList>
    </citation>
    <scope>NUCLEOTIDE SEQUENCE [LARGE SCALE GENOMIC DNA]</scope>
    <source>
        <strain evidence="2 3">CCMP1005</strain>
    </source>
</reference>
<dbReference type="Proteomes" id="UP000266841">
    <property type="component" value="Unassembled WGS sequence"/>
</dbReference>
<comment type="caution">
    <text evidence="2">The sequence shown here is derived from an EMBL/GenBank/DDBJ whole genome shotgun (WGS) entry which is preliminary data.</text>
</comment>
<organism evidence="2 3">
    <name type="scientific">Thalassiosira oceanica</name>
    <name type="common">Marine diatom</name>
    <dbReference type="NCBI Taxonomy" id="159749"/>
    <lineage>
        <taxon>Eukaryota</taxon>
        <taxon>Sar</taxon>
        <taxon>Stramenopiles</taxon>
        <taxon>Ochrophyta</taxon>
        <taxon>Bacillariophyta</taxon>
        <taxon>Coscinodiscophyceae</taxon>
        <taxon>Thalassiosirophycidae</taxon>
        <taxon>Thalassiosirales</taxon>
        <taxon>Thalassiosiraceae</taxon>
        <taxon>Thalassiosira</taxon>
    </lineage>
</organism>